<dbReference type="SMART" id="SM00703">
    <property type="entry name" value="NRF"/>
    <property type="match status" value="1"/>
</dbReference>
<protein>
    <submittedName>
        <fullName evidence="4">Nose resistant to fluoxetine protein 6</fullName>
    </submittedName>
</protein>
<feature type="signal peptide" evidence="2">
    <location>
        <begin position="1"/>
        <end position="19"/>
    </location>
</feature>
<evidence type="ECO:0000259" key="3">
    <source>
        <dbReference type="SMART" id="SM00703"/>
    </source>
</evidence>
<feature type="transmembrane region" description="Helical" evidence="1">
    <location>
        <begin position="283"/>
        <end position="304"/>
    </location>
</feature>
<accession>A0A8D8R507</accession>
<evidence type="ECO:0000256" key="2">
    <source>
        <dbReference type="SAM" id="SignalP"/>
    </source>
</evidence>
<feature type="transmembrane region" description="Helical" evidence="1">
    <location>
        <begin position="371"/>
        <end position="392"/>
    </location>
</feature>
<feature type="transmembrane region" description="Helical" evidence="1">
    <location>
        <begin position="545"/>
        <end position="567"/>
    </location>
</feature>
<dbReference type="InterPro" id="IPR002656">
    <property type="entry name" value="Acyl_transf_3_dom"/>
</dbReference>
<name>A0A8D8R507_9HEMI</name>
<feature type="domain" description="Nose resistant-to-fluoxetine protein N-terminal" evidence="3">
    <location>
        <begin position="46"/>
        <end position="195"/>
    </location>
</feature>
<feature type="transmembrane region" description="Helical" evidence="1">
    <location>
        <begin position="435"/>
        <end position="455"/>
    </location>
</feature>
<evidence type="ECO:0000313" key="4">
    <source>
        <dbReference type="EMBL" id="CAG6644558.1"/>
    </source>
</evidence>
<dbReference type="InterPro" id="IPR006621">
    <property type="entry name" value="Nose-resist-to-fluoxetine_N"/>
</dbReference>
<feature type="transmembrane region" description="Helical" evidence="1">
    <location>
        <begin position="462"/>
        <end position="481"/>
    </location>
</feature>
<feature type="chain" id="PRO_5034598001" evidence="2">
    <location>
        <begin position="20"/>
        <end position="747"/>
    </location>
</feature>
<dbReference type="GO" id="GO:0016747">
    <property type="term" value="F:acyltransferase activity, transferring groups other than amino-acyl groups"/>
    <property type="evidence" value="ECO:0007669"/>
    <property type="project" value="InterPro"/>
</dbReference>
<dbReference type="AlphaFoldDB" id="A0A8D8R507"/>
<organism evidence="4">
    <name type="scientific">Cacopsylla melanoneura</name>
    <dbReference type="NCBI Taxonomy" id="428564"/>
    <lineage>
        <taxon>Eukaryota</taxon>
        <taxon>Metazoa</taxon>
        <taxon>Ecdysozoa</taxon>
        <taxon>Arthropoda</taxon>
        <taxon>Hexapoda</taxon>
        <taxon>Insecta</taxon>
        <taxon>Pterygota</taxon>
        <taxon>Neoptera</taxon>
        <taxon>Paraneoptera</taxon>
        <taxon>Hemiptera</taxon>
        <taxon>Sternorrhyncha</taxon>
        <taxon>Psylloidea</taxon>
        <taxon>Psyllidae</taxon>
        <taxon>Psyllinae</taxon>
        <taxon>Cacopsylla</taxon>
    </lineage>
</organism>
<dbReference type="Pfam" id="PF20146">
    <property type="entry name" value="NRF"/>
    <property type="match status" value="1"/>
</dbReference>
<keyword evidence="1" id="KW-0812">Transmembrane</keyword>
<feature type="transmembrane region" description="Helical" evidence="1">
    <location>
        <begin position="587"/>
        <end position="608"/>
    </location>
</feature>
<reference evidence="4" key="1">
    <citation type="submission" date="2021-05" db="EMBL/GenBank/DDBJ databases">
        <authorList>
            <person name="Alioto T."/>
            <person name="Alioto T."/>
            <person name="Gomez Garrido J."/>
        </authorList>
    </citation>
    <scope>NUCLEOTIDE SEQUENCE</scope>
</reference>
<keyword evidence="1" id="KW-0472">Membrane</keyword>
<proteinExistence type="predicted"/>
<dbReference type="Pfam" id="PF01757">
    <property type="entry name" value="Acyl_transf_3"/>
    <property type="match status" value="1"/>
</dbReference>
<sequence length="747" mass="85970">MRTIYCLLLLLNVMSRVRSQHHEWFGDVFAEVMTKFSIDSDAIQNNSQCKVANELYTRNLRNGTYWAARMDDASVKSIGGLLDGDMLHFGHPSQCVRTMVPIHNISGKYCLVTGDIRPVHPIVPDFYAGDFTRDYPPYNTMQHYWEGLRYKKDVLWHSRSNFRWGICIPDTCQTYELLASLNKSLVSACAENNITLTLNVTETDCYTGAEMRDRPVTVGAIVWVVVFIILLCLVLAGSLYEWFLNNEMLSEKKRSPKVESLVLPFSLISNMNRLCSVPEDDKLSILFGIKALSMAILVFGHNLMVRFGNGVTNTVWLEEFFRSISTFLMLNGTIVVDTFFLVSGYLTARFLTDHLRKRGRVNIFLVYLDRIMRVLPSYVSVITFYMYILPIIGQGPRYKEIAVRESNRCLKNWWTNVLYINNFVDPSNMCMLQSWYLTADFQMFVFSIPIIYLIFLKPRLKIPLLGTLLTVSIGLPSFVIYSNNIWGTFPMKTDWFADPPSVPYYTGFYIQSYNRYIPYLFGICSFFITDHADKAKWKFSPAMKVFIFFTGLSFILATFLYVSLRFYVNPYEFNLTEQVLFAAIHRIIWSTAWVLCIVINNISGYGILSDIMSLRLWFPLSRLTLTTFMVHIGIMLYTVSQDEQNWFGGVHQFFLNFFGDYLFSTLVALILTMMVEMPFEIFWKRAKNLILGPPAKSSSNSSTVTSTTTNNMSDTKNGITAILSPEVARVDEKKETIGNTVQYTMQL</sequence>
<dbReference type="EMBL" id="HBUF01132617">
    <property type="protein sequence ID" value="CAG6644558.1"/>
    <property type="molecule type" value="Transcribed_RNA"/>
</dbReference>
<dbReference type="InterPro" id="IPR052728">
    <property type="entry name" value="O2_lipid_transport_reg"/>
</dbReference>
<feature type="transmembrane region" description="Helical" evidence="1">
    <location>
        <begin position="324"/>
        <end position="351"/>
    </location>
</feature>
<evidence type="ECO:0000256" key="1">
    <source>
        <dbReference type="SAM" id="Phobius"/>
    </source>
</evidence>
<feature type="transmembrane region" description="Helical" evidence="1">
    <location>
        <begin position="220"/>
        <end position="244"/>
    </location>
</feature>
<feature type="transmembrane region" description="Helical" evidence="1">
    <location>
        <begin position="652"/>
        <end position="675"/>
    </location>
</feature>
<dbReference type="PANTHER" id="PTHR11161:SF71">
    <property type="entry name" value="NOSE RESISTANT-TO-FLUOXETINE PROTEIN N-TERMINAL DOMAIN-CONTAINING PROTEIN"/>
    <property type="match status" value="1"/>
</dbReference>
<keyword evidence="2" id="KW-0732">Signal</keyword>
<feature type="transmembrane region" description="Helical" evidence="1">
    <location>
        <begin position="620"/>
        <end position="640"/>
    </location>
</feature>
<dbReference type="PANTHER" id="PTHR11161">
    <property type="entry name" value="O-ACYLTRANSFERASE"/>
    <property type="match status" value="1"/>
</dbReference>
<keyword evidence="1" id="KW-1133">Transmembrane helix</keyword>